<evidence type="ECO:0000313" key="2">
    <source>
        <dbReference type="EMBL" id="CAB1453006.1"/>
    </source>
</evidence>
<accession>A0A9N7VIM8</accession>
<organism evidence="2 3">
    <name type="scientific">Pleuronectes platessa</name>
    <name type="common">European plaice</name>
    <dbReference type="NCBI Taxonomy" id="8262"/>
    <lineage>
        <taxon>Eukaryota</taxon>
        <taxon>Metazoa</taxon>
        <taxon>Chordata</taxon>
        <taxon>Craniata</taxon>
        <taxon>Vertebrata</taxon>
        <taxon>Euteleostomi</taxon>
        <taxon>Actinopterygii</taxon>
        <taxon>Neopterygii</taxon>
        <taxon>Teleostei</taxon>
        <taxon>Neoteleostei</taxon>
        <taxon>Acanthomorphata</taxon>
        <taxon>Carangaria</taxon>
        <taxon>Pleuronectiformes</taxon>
        <taxon>Pleuronectoidei</taxon>
        <taxon>Pleuronectidae</taxon>
        <taxon>Pleuronectes</taxon>
    </lineage>
</organism>
<name>A0A9N7VIM8_PLEPL</name>
<dbReference type="AlphaFoldDB" id="A0A9N7VIM8"/>
<evidence type="ECO:0000256" key="1">
    <source>
        <dbReference type="SAM" id="MobiDB-lite"/>
    </source>
</evidence>
<comment type="caution">
    <text evidence="2">The sequence shown here is derived from an EMBL/GenBank/DDBJ whole genome shotgun (WGS) entry which is preliminary data.</text>
</comment>
<dbReference type="Proteomes" id="UP001153269">
    <property type="component" value="Unassembled WGS sequence"/>
</dbReference>
<proteinExistence type="predicted"/>
<gene>
    <name evidence="2" type="ORF">PLEPLA_LOCUS40756</name>
</gene>
<sequence length="108" mass="10936">MAVELQLSPSSPSSPPTRHPRDGQGVLALASGEKTAELQTDSGAPRRCAAATARRLPDPKGADYRGGLAAREDAEGWTVSRPAHGAPRPGQTEAGPPGGEEATGRSGG</sequence>
<keyword evidence="3" id="KW-1185">Reference proteome</keyword>
<feature type="region of interest" description="Disordered" evidence="1">
    <location>
        <begin position="1"/>
        <end position="108"/>
    </location>
</feature>
<reference evidence="2" key="1">
    <citation type="submission" date="2020-03" db="EMBL/GenBank/DDBJ databases">
        <authorList>
            <person name="Weist P."/>
        </authorList>
    </citation>
    <scope>NUCLEOTIDE SEQUENCE</scope>
</reference>
<feature type="compositionally biased region" description="Low complexity" evidence="1">
    <location>
        <begin position="45"/>
        <end position="54"/>
    </location>
</feature>
<evidence type="ECO:0000313" key="3">
    <source>
        <dbReference type="Proteomes" id="UP001153269"/>
    </source>
</evidence>
<dbReference type="EMBL" id="CADEAL010004152">
    <property type="protein sequence ID" value="CAB1453006.1"/>
    <property type="molecule type" value="Genomic_DNA"/>
</dbReference>
<protein>
    <submittedName>
        <fullName evidence="2">Uncharacterized protein</fullName>
    </submittedName>
</protein>